<dbReference type="Proteomes" id="UP000192769">
    <property type="component" value="Unassembled WGS sequence"/>
</dbReference>
<dbReference type="EMBL" id="MWUE01000007">
    <property type="protein sequence ID" value="OQP35254.1"/>
    <property type="molecule type" value="Genomic_DNA"/>
</dbReference>
<gene>
    <name evidence="1" type="ORF">B2J69_04445</name>
</gene>
<name>A0A1V9DNB9_9GAMM</name>
<dbReference type="AlphaFoldDB" id="A0A1V9DNB9"/>
<reference evidence="1 2" key="1">
    <citation type="submission" date="2017-02" db="EMBL/GenBank/DDBJ databases">
        <title>Whole genome shotgun sequence of Pantoea agglomerans strain AS1 isolated from a cycad, Zamia floridana in Central Florida, USA.</title>
        <authorList>
            <person name="Lata P."/>
            <person name="Govindarajan S."/>
            <person name="Qi F."/>
            <person name="Li J.-L."/>
            <person name="Maurya S.K."/>
            <person name="Sahoo M.K."/>
        </authorList>
    </citation>
    <scope>NUCLEOTIDE SEQUENCE [LARGE SCALE GENOMIC DNA]</scope>
    <source>
        <strain evidence="1 2">AS1</strain>
    </source>
</reference>
<comment type="caution">
    <text evidence="1">The sequence shown here is derived from an EMBL/GenBank/DDBJ whole genome shotgun (WGS) entry which is preliminary data.</text>
</comment>
<organism evidence="1 2">
    <name type="scientific">Pantoea latae</name>
    <dbReference type="NCBI Taxonomy" id="1964541"/>
    <lineage>
        <taxon>Bacteria</taxon>
        <taxon>Pseudomonadati</taxon>
        <taxon>Pseudomonadota</taxon>
        <taxon>Gammaproteobacteria</taxon>
        <taxon>Enterobacterales</taxon>
        <taxon>Erwiniaceae</taxon>
        <taxon>Pantoea</taxon>
    </lineage>
</organism>
<sequence>MENAGKECAFPVSGPYRAWNSQDNLALEVPLLINPCQHDPDDHLCWHISNTKAPILLAKLLGAQPDQKGVSSIEIMGLNRFGLVNERAAVLQQIEVQVKNIYQLIDITAIMPACEARDRCLIKIGQDIDELHACYKPNRQYASMVKSYIEPHMKTLKRYLVGLLP</sequence>
<proteinExistence type="predicted"/>
<protein>
    <submittedName>
        <fullName evidence="1">Uncharacterized protein</fullName>
    </submittedName>
</protein>
<evidence type="ECO:0000313" key="1">
    <source>
        <dbReference type="EMBL" id="OQP35254.1"/>
    </source>
</evidence>
<accession>A0A1V9DNB9</accession>
<keyword evidence="2" id="KW-1185">Reference proteome</keyword>
<evidence type="ECO:0000313" key="2">
    <source>
        <dbReference type="Proteomes" id="UP000192769"/>
    </source>
</evidence>